<dbReference type="PROSITE" id="PS00934">
    <property type="entry name" value="GLYOXALASE_I_1"/>
    <property type="match status" value="1"/>
</dbReference>
<feature type="domain" description="VOC" evidence="2">
    <location>
        <begin position="4"/>
        <end position="121"/>
    </location>
</feature>
<dbReference type="EMBL" id="JACJHX010000006">
    <property type="protein sequence ID" value="MBA9027182.1"/>
    <property type="molecule type" value="Genomic_DNA"/>
</dbReference>
<dbReference type="RefSeq" id="WP_028391215.1">
    <property type="nucleotide sequence ID" value="NZ_JACJHX010000006.1"/>
</dbReference>
<dbReference type="Gene3D" id="3.10.180.10">
    <property type="entry name" value="2,3-Dihydroxybiphenyl 1,2-Dioxygenase, domain 1"/>
    <property type="match status" value="1"/>
</dbReference>
<reference evidence="3 4" key="1">
    <citation type="submission" date="2020-08" db="EMBL/GenBank/DDBJ databases">
        <title>Genomic Encyclopedia of Type Strains, Phase IV (KMG-IV): sequencing the most valuable type-strain genomes for metagenomic binning, comparative biology and taxonomic classification.</title>
        <authorList>
            <person name="Goeker M."/>
        </authorList>
    </citation>
    <scope>NUCLEOTIDE SEQUENCE [LARGE SCALE GENOMIC DNA]</scope>
    <source>
        <strain evidence="3 4">DSM 105481</strain>
    </source>
</reference>
<evidence type="ECO:0000313" key="3">
    <source>
        <dbReference type="EMBL" id="MBA9027182.1"/>
    </source>
</evidence>
<name>A0ABR6CQ61_9BACI</name>
<evidence type="ECO:0000259" key="2">
    <source>
        <dbReference type="PROSITE" id="PS51819"/>
    </source>
</evidence>
<dbReference type="CDD" id="cd06587">
    <property type="entry name" value="VOC"/>
    <property type="match status" value="1"/>
</dbReference>
<keyword evidence="4" id="KW-1185">Reference proteome</keyword>
<keyword evidence="1" id="KW-0479">Metal-binding</keyword>
<dbReference type="PANTHER" id="PTHR43048">
    <property type="entry name" value="METHYLMALONYL-COA EPIMERASE"/>
    <property type="match status" value="1"/>
</dbReference>
<comment type="caution">
    <text evidence="3">The sequence shown here is derived from an EMBL/GenBank/DDBJ whole genome shotgun (WGS) entry which is preliminary data.</text>
</comment>
<accession>A0ABR6CQ61</accession>
<dbReference type="Proteomes" id="UP000626697">
    <property type="component" value="Unassembled WGS sequence"/>
</dbReference>
<dbReference type="PROSITE" id="PS51819">
    <property type="entry name" value="VOC"/>
    <property type="match status" value="1"/>
</dbReference>
<dbReference type="InterPro" id="IPR029068">
    <property type="entry name" value="Glyas_Bleomycin-R_OHBP_Dase"/>
</dbReference>
<evidence type="ECO:0000256" key="1">
    <source>
        <dbReference type="ARBA" id="ARBA00022723"/>
    </source>
</evidence>
<dbReference type="Pfam" id="PF00903">
    <property type="entry name" value="Glyoxalase"/>
    <property type="match status" value="1"/>
</dbReference>
<dbReference type="InterPro" id="IPR018146">
    <property type="entry name" value="Glyoxalase_1_CS"/>
</dbReference>
<proteinExistence type="predicted"/>
<protein>
    <submittedName>
        <fullName evidence="3">Catechol 2,3-dioxygenase-like lactoylglutathione lyase family enzyme</fullName>
    </submittedName>
</protein>
<dbReference type="InterPro" id="IPR037523">
    <property type="entry name" value="VOC_core"/>
</dbReference>
<dbReference type="SUPFAM" id="SSF54593">
    <property type="entry name" value="Glyoxalase/Bleomycin resistance protein/Dihydroxybiphenyl dioxygenase"/>
    <property type="match status" value="1"/>
</dbReference>
<organism evidence="3 4">
    <name type="scientific">Peribacillus huizhouensis</name>
    <dbReference type="NCBI Taxonomy" id="1501239"/>
    <lineage>
        <taxon>Bacteria</taxon>
        <taxon>Bacillati</taxon>
        <taxon>Bacillota</taxon>
        <taxon>Bacilli</taxon>
        <taxon>Bacillales</taxon>
        <taxon>Bacillaceae</taxon>
        <taxon>Peribacillus</taxon>
    </lineage>
</organism>
<sequence>MIKGINHVGLKVVDMERSLDFYCNKLGFKKAFELNQPNGEPWIEYVKVAEGCFIELFYHGIEGVKERENHICFEVEDIHETAENLKKKGVTLAVEIAQGVSLNYQFWVVDPDGNWIEFMEMHPDSLHMRS</sequence>
<evidence type="ECO:0000313" key="4">
    <source>
        <dbReference type="Proteomes" id="UP000626697"/>
    </source>
</evidence>
<dbReference type="InterPro" id="IPR004360">
    <property type="entry name" value="Glyas_Fos-R_dOase_dom"/>
</dbReference>
<dbReference type="InterPro" id="IPR051785">
    <property type="entry name" value="MMCE/EMCE_epimerase"/>
</dbReference>
<dbReference type="PANTHER" id="PTHR43048:SF3">
    <property type="entry name" value="METHYLMALONYL-COA EPIMERASE, MITOCHONDRIAL"/>
    <property type="match status" value="1"/>
</dbReference>
<gene>
    <name evidence="3" type="ORF">HNP81_002472</name>
</gene>